<evidence type="ECO:0000259" key="1">
    <source>
        <dbReference type="Pfam" id="PF02225"/>
    </source>
</evidence>
<comment type="caution">
    <text evidence="2">The sequence shown here is derived from an EMBL/GenBank/DDBJ whole genome shotgun (WGS) entry which is preliminary data.</text>
</comment>
<feature type="domain" description="PA" evidence="1">
    <location>
        <begin position="32"/>
        <end position="75"/>
    </location>
</feature>
<evidence type="ECO:0000313" key="3">
    <source>
        <dbReference type="Proteomes" id="UP001179952"/>
    </source>
</evidence>
<reference evidence="2" key="2">
    <citation type="submission" date="2023-06" db="EMBL/GenBank/DDBJ databases">
        <authorList>
            <person name="Ma L."/>
            <person name="Liu K.-W."/>
            <person name="Li Z."/>
            <person name="Hsiao Y.-Y."/>
            <person name="Qi Y."/>
            <person name="Fu T."/>
            <person name="Tang G."/>
            <person name="Zhang D."/>
            <person name="Sun W.-H."/>
            <person name="Liu D.-K."/>
            <person name="Li Y."/>
            <person name="Chen G.-Z."/>
            <person name="Liu X.-D."/>
            <person name="Liao X.-Y."/>
            <person name="Jiang Y.-T."/>
            <person name="Yu X."/>
            <person name="Hao Y."/>
            <person name="Huang J."/>
            <person name="Zhao X.-W."/>
            <person name="Ke S."/>
            <person name="Chen Y.-Y."/>
            <person name="Wu W.-L."/>
            <person name="Hsu J.-L."/>
            <person name="Lin Y.-F."/>
            <person name="Huang M.-D."/>
            <person name="Li C.-Y."/>
            <person name="Huang L."/>
            <person name="Wang Z.-W."/>
            <person name="Zhao X."/>
            <person name="Zhong W.-Y."/>
            <person name="Peng D.-H."/>
            <person name="Ahmad S."/>
            <person name="Lan S."/>
            <person name="Zhang J.-S."/>
            <person name="Tsai W.-C."/>
            <person name="Van De Peer Y."/>
            <person name="Liu Z.-J."/>
        </authorList>
    </citation>
    <scope>NUCLEOTIDE SEQUENCE</scope>
    <source>
        <strain evidence="2">SCP</strain>
        <tissue evidence="2">Leaves</tissue>
    </source>
</reference>
<protein>
    <recommendedName>
        <fullName evidence="1">PA domain-containing protein</fullName>
    </recommendedName>
</protein>
<dbReference type="Gene3D" id="3.50.30.30">
    <property type="match status" value="1"/>
</dbReference>
<dbReference type="Pfam" id="PF02225">
    <property type="entry name" value="PA"/>
    <property type="match status" value="1"/>
</dbReference>
<proteinExistence type="predicted"/>
<organism evidence="2 3">
    <name type="scientific">Acorus gramineus</name>
    <name type="common">Dwarf sweet flag</name>
    <dbReference type="NCBI Taxonomy" id="55184"/>
    <lineage>
        <taxon>Eukaryota</taxon>
        <taxon>Viridiplantae</taxon>
        <taxon>Streptophyta</taxon>
        <taxon>Embryophyta</taxon>
        <taxon>Tracheophyta</taxon>
        <taxon>Spermatophyta</taxon>
        <taxon>Magnoliopsida</taxon>
        <taxon>Liliopsida</taxon>
        <taxon>Acoraceae</taxon>
        <taxon>Acorus</taxon>
    </lineage>
</organism>
<gene>
    <name evidence="2" type="ORF">QJS04_geneDACA019908</name>
</gene>
<reference evidence="2" key="1">
    <citation type="journal article" date="2023" name="Nat. Commun.">
        <title>Diploid and tetraploid genomes of Acorus and the evolution of monocots.</title>
        <authorList>
            <person name="Ma L."/>
            <person name="Liu K.W."/>
            <person name="Li Z."/>
            <person name="Hsiao Y.Y."/>
            <person name="Qi Y."/>
            <person name="Fu T."/>
            <person name="Tang G.D."/>
            <person name="Zhang D."/>
            <person name="Sun W.H."/>
            <person name="Liu D.K."/>
            <person name="Li Y."/>
            <person name="Chen G.Z."/>
            <person name="Liu X.D."/>
            <person name="Liao X.Y."/>
            <person name="Jiang Y.T."/>
            <person name="Yu X."/>
            <person name="Hao Y."/>
            <person name="Huang J."/>
            <person name="Zhao X.W."/>
            <person name="Ke S."/>
            <person name="Chen Y.Y."/>
            <person name="Wu W.L."/>
            <person name="Hsu J.L."/>
            <person name="Lin Y.F."/>
            <person name="Huang M.D."/>
            <person name="Li C.Y."/>
            <person name="Huang L."/>
            <person name="Wang Z.W."/>
            <person name="Zhao X."/>
            <person name="Zhong W.Y."/>
            <person name="Peng D.H."/>
            <person name="Ahmad S."/>
            <person name="Lan S."/>
            <person name="Zhang J.S."/>
            <person name="Tsai W.C."/>
            <person name="Van de Peer Y."/>
            <person name="Liu Z.J."/>
        </authorList>
    </citation>
    <scope>NUCLEOTIDE SEQUENCE</scope>
    <source>
        <strain evidence="2">SCP</strain>
    </source>
</reference>
<accession>A0AAV9A0A5</accession>
<evidence type="ECO:0000313" key="2">
    <source>
        <dbReference type="EMBL" id="KAK1257644.1"/>
    </source>
</evidence>
<sequence>MESNFAPSIKGYGICGALYTAEPLDACSSLTNFALIIRGGCTFDEKVRKAQNAGFKEATVYDDEDGGSLVSMAGNSDGIKILPVSLPSSCPCVCCRRRALVVAVVPLPSLLPSCPCRRRRALAVVVAVVPLPSSSSSCPCRRRRALAAVVVPVSLPSSSPSCPCRRRRARVFAVVVVPLPSPSCPCLCRRRRALAVVVAVVPLPSPSCPYRHCRRRALAVAVAVVPLPSSSPSCPYRRRALPTDVLLLRPCCACTHPCRLQRPCRVVPCTTLSPVAVASLCHLLIFCANSKGSTFQSLGGGVKESLLG</sequence>
<name>A0AAV9A0A5_ACOGR</name>
<dbReference type="EMBL" id="JAUJYN010000037">
    <property type="protein sequence ID" value="KAK1257644.1"/>
    <property type="molecule type" value="Genomic_DNA"/>
</dbReference>
<dbReference type="InterPro" id="IPR003137">
    <property type="entry name" value="PA_domain"/>
</dbReference>
<dbReference type="AlphaFoldDB" id="A0AAV9A0A5"/>
<keyword evidence="3" id="KW-1185">Reference proteome</keyword>
<dbReference type="Proteomes" id="UP001179952">
    <property type="component" value="Unassembled WGS sequence"/>
</dbReference>